<evidence type="ECO:0000313" key="2">
    <source>
        <dbReference type="EMBL" id="KAK3253383.1"/>
    </source>
</evidence>
<keyword evidence="3" id="KW-1185">Reference proteome</keyword>
<gene>
    <name evidence="2" type="ORF">CYMTET_37382</name>
</gene>
<name>A0AAE0CFE0_9CHLO</name>
<evidence type="ECO:0000256" key="1">
    <source>
        <dbReference type="SAM" id="MobiDB-lite"/>
    </source>
</evidence>
<comment type="caution">
    <text evidence="2">The sequence shown here is derived from an EMBL/GenBank/DDBJ whole genome shotgun (WGS) entry which is preliminary data.</text>
</comment>
<dbReference type="AlphaFoldDB" id="A0AAE0CFE0"/>
<organism evidence="2 3">
    <name type="scientific">Cymbomonas tetramitiformis</name>
    <dbReference type="NCBI Taxonomy" id="36881"/>
    <lineage>
        <taxon>Eukaryota</taxon>
        <taxon>Viridiplantae</taxon>
        <taxon>Chlorophyta</taxon>
        <taxon>Pyramimonadophyceae</taxon>
        <taxon>Pyramimonadales</taxon>
        <taxon>Pyramimonadaceae</taxon>
        <taxon>Cymbomonas</taxon>
    </lineage>
</organism>
<evidence type="ECO:0000313" key="3">
    <source>
        <dbReference type="Proteomes" id="UP001190700"/>
    </source>
</evidence>
<sequence length="940" mass="105947">MAIQMNAARRDVTATTACDGKNSKSSQASDEQYRQLFPNDTQLGERSYGGLLCDTGRKVQHLLDSLFFYWFDFDDVQSNVDAHIPRLGCVTGATIWACAWRDFDRLRNLHPTFEGQRRAAIRGILWLCAGDKMHESHKDTTDAILHELFDSIRAGDASANTGTNVNEGVMTTISNLMLHVITTSSATSLKAGDRSSGSSGSSCPFSPSSSSKPVAYVRDTLLGMYVWGCGFDRILADEIYAIMGYKAFANRWDGTSLPYIAPSNYWNIRERNSANQHWRGWRADIKAAFSERRDRCRRYARNYNFGLAIVSRFIQVTHLLWGHPEHHDVPLQFWLHYWKYRDNPDVVTEMRSALDSHRAHLGHICTHLDAAADFESPPMDLVEAILKEIMHVAIVCRRRPEYADLATDGLCAIFESSPLCWYRSPNNAETEGNAAMDCMEDEIENRNEFNSDTFDRFHMVIDAMRRSGHLKEARELFRRVESAENNTDHHDWSERCGSAVGPCAGRFSASPRASAPAPSPQTSSEILRGMPLQRHPPRSHILNMTHSAWAMWRKWLPPDIADMPTERVDIFRVDEFGSVYVEMGCFGMSAITTMTDLLYTPRSRSTSRLDTVVEGLAECEGRFLKRCRQMLADVDSSRVKTDRATRTIARMRTGVLSHLVHSVWGESAFGDGRKDAISTGVDECILRYLDSLHTAPGWKRYAWDDDHRSRERTVWELKKRNSKKRKRRSLGGVEEKNAGFAGREDDSMHALTTGLLHLYLCVICAVPPMGISIGDTRSLLGARESETGTIAEDGVPRLAQFATPEFLTWLRARAESVSNPPRLRYLSAEVAKRWDDDAATSANSPYTLAIQKFIRMFFVTPSQKVAESLADARLNGDADKAVPNVGADGGDARFPIFTHPLYAFVNTRSCADHPLWTPYTEVFEAIACDEEDRELSRVLL</sequence>
<dbReference type="EMBL" id="LGRX02024847">
    <property type="protein sequence ID" value="KAK3253383.1"/>
    <property type="molecule type" value="Genomic_DNA"/>
</dbReference>
<accession>A0AAE0CFE0</accession>
<proteinExistence type="predicted"/>
<feature type="compositionally biased region" description="Low complexity" evidence="1">
    <location>
        <begin position="195"/>
        <end position="211"/>
    </location>
</feature>
<dbReference type="Proteomes" id="UP001190700">
    <property type="component" value="Unassembled WGS sequence"/>
</dbReference>
<protein>
    <submittedName>
        <fullName evidence="2">Uncharacterized protein</fullName>
    </submittedName>
</protein>
<reference evidence="2 3" key="1">
    <citation type="journal article" date="2015" name="Genome Biol. Evol.">
        <title>Comparative Genomics of a Bacterivorous Green Alga Reveals Evolutionary Causalities and Consequences of Phago-Mixotrophic Mode of Nutrition.</title>
        <authorList>
            <person name="Burns J.A."/>
            <person name="Paasch A."/>
            <person name="Narechania A."/>
            <person name="Kim E."/>
        </authorList>
    </citation>
    <scope>NUCLEOTIDE SEQUENCE [LARGE SCALE GENOMIC DNA]</scope>
    <source>
        <strain evidence="2 3">PLY_AMNH</strain>
    </source>
</reference>
<feature type="region of interest" description="Disordered" evidence="1">
    <location>
        <begin position="189"/>
        <end position="212"/>
    </location>
</feature>